<evidence type="ECO:0000313" key="1">
    <source>
        <dbReference type="EMBL" id="CEM31710.1"/>
    </source>
</evidence>
<dbReference type="EMBL" id="CDMY01000737">
    <property type="protein sequence ID" value="CEM31710.1"/>
    <property type="molecule type" value="Genomic_DNA"/>
</dbReference>
<evidence type="ECO:0000313" key="2">
    <source>
        <dbReference type="Proteomes" id="UP000041254"/>
    </source>
</evidence>
<accession>A0A0G4GNE0</accession>
<organism evidence="1 2">
    <name type="scientific">Vitrella brassicaformis (strain CCMP3155)</name>
    <dbReference type="NCBI Taxonomy" id="1169540"/>
    <lineage>
        <taxon>Eukaryota</taxon>
        <taxon>Sar</taxon>
        <taxon>Alveolata</taxon>
        <taxon>Colpodellida</taxon>
        <taxon>Vitrellaceae</taxon>
        <taxon>Vitrella</taxon>
    </lineage>
</organism>
<dbReference type="VEuPathDB" id="CryptoDB:Vbra_1270"/>
<dbReference type="InParanoid" id="A0A0G4GNE0"/>
<sequence>MPSRPSLNASATAIREIPALAEEVRVLIDAAKEFPGKAKDAAQGAAGLGFCDAIAAVKHTISNTAALNKLPDVVKQTAEQAKISAEEIREAAHFLLQTASA</sequence>
<keyword evidence="2" id="KW-1185">Reference proteome</keyword>
<name>A0A0G4GNE0_VITBC</name>
<proteinExistence type="predicted"/>
<dbReference type="AlphaFoldDB" id="A0A0G4GNE0"/>
<gene>
    <name evidence="1" type="ORF">Vbra_1270</name>
</gene>
<dbReference type="Proteomes" id="UP000041254">
    <property type="component" value="Unassembled WGS sequence"/>
</dbReference>
<protein>
    <submittedName>
        <fullName evidence="1">Uncharacterized protein</fullName>
    </submittedName>
</protein>
<reference evidence="1 2" key="1">
    <citation type="submission" date="2014-11" db="EMBL/GenBank/DDBJ databases">
        <authorList>
            <person name="Zhu J."/>
            <person name="Qi W."/>
            <person name="Song R."/>
        </authorList>
    </citation>
    <scope>NUCLEOTIDE SEQUENCE [LARGE SCALE GENOMIC DNA]</scope>
</reference>